<reference evidence="1" key="2">
    <citation type="submission" date="2012-12" db="EMBL/GenBank/DDBJ databases">
        <authorList>
            <person name="Gao Y.W."/>
            <person name="Fan S.T."/>
            <person name="Sun H.T."/>
            <person name="Wang Z."/>
            <person name="Gao X.L."/>
            <person name="Li Y.G."/>
            <person name="Wang T.C."/>
            <person name="Zhang K."/>
            <person name="Xu W.W."/>
            <person name="Yu Z.J."/>
            <person name="Xia X.Z."/>
        </authorList>
    </citation>
    <scope>NUCLEOTIDE SEQUENCE</scope>
    <source>
        <strain evidence="1">FR3</strain>
    </source>
</reference>
<organism evidence="1">
    <name type="scientific">Brugia malayi</name>
    <name type="common">Filarial nematode worm</name>
    <dbReference type="NCBI Taxonomy" id="6279"/>
    <lineage>
        <taxon>Eukaryota</taxon>
        <taxon>Metazoa</taxon>
        <taxon>Ecdysozoa</taxon>
        <taxon>Nematoda</taxon>
        <taxon>Chromadorea</taxon>
        <taxon>Rhabditida</taxon>
        <taxon>Spirurina</taxon>
        <taxon>Spiruromorpha</taxon>
        <taxon>Filarioidea</taxon>
        <taxon>Onchocercidae</taxon>
        <taxon>Brugia</taxon>
    </lineage>
</organism>
<protein>
    <submittedName>
        <fullName evidence="1">Bm4520</fullName>
    </submittedName>
</protein>
<sequence>MRVEIAQAKRQASFFSDQVEKGEQLRKLEEKVLKKGGIWDEFQRQVQQRSIMKKNKKHEHSDGQLLHMIFTG</sequence>
<gene>
    <name evidence="1" type="ORF">Bm4520</name>
    <name evidence="1" type="ORF">BM_Bm4520</name>
</gene>
<evidence type="ECO:0000313" key="1">
    <source>
        <dbReference type="EMBL" id="CTP81836.1"/>
    </source>
</evidence>
<accession>A0A0I9N760</accession>
<reference evidence="1" key="1">
    <citation type="journal article" date="2007" name="Science">
        <title>Draft genome of the filarial nematode parasite Brugia malayi.</title>
        <authorList>
            <person name="Ghedin E."/>
            <person name="Wang S."/>
            <person name="Spiro D."/>
            <person name="Caler E."/>
            <person name="Zhao Q."/>
            <person name="Crabtree J."/>
            <person name="Allen J.E."/>
            <person name="Delcher A.L."/>
            <person name="Guiliano D.B."/>
            <person name="Miranda-Saavedra D."/>
            <person name="Angiuoli S.V."/>
            <person name="Creasy T."/>
            <person name="Amedeo P."/>
            <person name="Haas B."/>
            <person name="El-Sayed N.M."/>
            <person name="Wortman J.R."/>
            <person name="Feldblyum T."/>
            <person name="Tallon L."/>
            <person name="Schatz M."/>
            <person name="Shumway M."/>
            <person name="Koo H."/>
            <person name="Salzberg S.L."/>
            <person name="Schobel S."/>
            <person name="Pertea M."/>
            <person name="Pop M."/>
            <person name="White O."/>
            <person name="Barton G.J."/>
            <person name="Carlow C.K."/>
            <person name="Crawford M.J."/>
            <person name="Daub J."/>
            <person name="Dimmic M.W."/>
            <person name="Estes C.F."/>
            <person name="Foster J.M."/>
            <person name="Ganatra M."/>
            <person name="Gregory W.F."/>
            <person name="Johnson N.M."/>
            <person name="Jin J."/>
            <person name="Komuniecki R."/>
            <person name="Korf I."/>
            <person name="Kumar S."/>
            <person name="Laney S."/>
            <person name="Li B.W."/>
            <person name="Li W."/>
            <person name="Lindblom T.H."/>
            <person name="Lustigman S."/>
            <person name="Ma D."/>
            <person name="Maina C.V."/>
            <person name="Martin D.M."/>
            <person name="McCarter J.P."/>
            <person name="McReynolds L."/>
            <person name="Mitreva M."/>
            <person name="Nutman T.B."/>
            <person name="Parkinson J."/>
            <person name="Peregrin-Alvarez J.M."/>
            <person name="Poole C."/>
            <person name="Ren Q."/>
            <person name="Saunders L."/>
            <person name="Sluder A.E."/>
            <person name="Smith K."/>
            <person name="Stanke M."/>
            <person name="Unnasch T.R."/>
            <person name="Ware J."/>
            <person name="Wei A.D."/>
            <person name="Weil G."/>
            <person name="Williams D.J."/>
            <person name="Zhang Y."/>
            <person name="Williams S.A."/>
            <person name="Fraser-Liggett C."/>
            <person name="Slatko B."/>
            <person name="Blaxter M.L."/>
            <person name="Scott A.L."/>
        </authorList>
    </citation>
    <scope>NUCLEOTIDE SEQUENCE</scope>
    <source>
        <strain evidence="1">FR3</strain>
    </source>
</reference>
<dbReference type="AlphaFoldDB" id="A0A0I9N760"/>
<name>A0A0I9N760_BRUMA</name>
<proteinExistence type="predicted"/>
<dbReference type="EMBL" id="LN857024">
    <property type="protein sequence ID" value="CTP81836.1"/>
    <property type="molecule type" value="Genomic_DNA"/>
</dbReference>